<proteinExistence type="predicted"/>
<evidence type="ECO:0000256" key="1">
    <source>
        <dbReference type="PROSITE-ProRule" id="PRU00042"/>
    </source>
</evidence>
<evidence type="ECO:0000313" key="3">
    <source>
        <dbReference type="EMBL" id="OXA51895.1"/>
    </source>
</evidence>
<keyword evidence="1" id="KW-0863">Zinc-finger</keyword>
<organism evidence="3 4">
    <name type="scientific">Folsomia candida</name>
    <name type="common">Springtail</name>
    <dbReference type="NCBI Taxonomy" id="158441"/>
    <lineage>
        <taxon>Eukaryota</taxon>
        <taxon>Metazoa</taxon>
        <taxon>Ecdysozoa</taxon>
        <taxon>Arthropoda</taxon>
        <taxon>Hexapoda</taxon>
        <taxon>Collembola</taxon>
        <taxon>Entomobryomorpha</taxon>
        <taxon>Isotomoidea</taxon>
        <taxon>Isotomidae</taxon>
        <taxon>Proisotominae</taxon>
        <taxon>Folsomia</taxon>
    </lineage>
</organism>
<evidence type="ECO:0000259" key="2">
    <source>
        <dbReference type="PROSITE" id="PS50157"/>
    </source>
</evidence>
<dbReference type="InterPro" id="IPR013087">
    <property type="entry name" value="Znf_C2H2_type"/>
</dbReference>
<keyword evidence="1" id="KW-0479">Metal-binding</keyword>
<dbReference type="AlphaFoldDB" id="A0A226E2C7"/>
<dbReference type="InterPro" id="IPR036691">
    <property type="entry name" value="Endo/exonu/phosph_ase_sf"/>
</dbReference>
<dbReference type="PROSITE" id="PS50157">
    <property type="entry name" value="ZINC_FINGER_C2H2_2"/>
    <property type="match status" value="1"/>
</dbReference>
<dbReference type="InterPro" id="IPR005135">
    <property type="entry name" value="Endo/exonuclease/phosphatase"/>
</dbReference>
<dbReference type="GO" id="GO:0003824">
    <property type="term" value="F:catalytic activity"/>
    <property type="evidence" value="ECO:0007669"/>
    <property type="project" value="InterPro"/>
</dbReference>
<name>A0A226E2C7_FOLCA</name>
<dbReference type="Gene3D" id="3.60.10.10">
    <property type="entry name" value="Endonuclease/exonuclease/phosphatase"/>
    <property type="match status" value="1"/>
</dbReference>
<gene>
    <name evidence="3" type="ORF">Fcan01_13376</name>
</gene>
<dbReference type="EMBL" id="LNIX01000007">
    <property type="protein sequence ID" value="OXA51895.1"/>
    <property type="molecule type" value="Genomic_DNA"/>
</dbReference>
<dbReference type="GO" id="GO:0008270">
    <property type="term" value="F:zinc ion binding"/>
    <property type="evidence" value="ECO:0007669"/>
    <property type="project" value="UniProtKB-KW"/>
</dbReference>
<protein>
    <submittedName>
        <fullName evidence="3">Zinc finger and SCAN domain-containing protein 2</fullName>
    </submittedName>
</protein>
<keyword evidence="1" id="KW-0862">Zinc</keyword>
<dbReference type="Gene3D" id="3.30.160.60">
    <property type="entry name" value="Classic Zinc Finger"/>
    <property type="match status" value="1"/>
</dbReference>
<reference evidence="3 4" key="1">
    <citation type="submission" date="2015-12" db="EMBL/GenBank/DDBJ databases">
        <title>The genome of Folsomia candida.</title>
        <authorList>
            <person name="Faddeeva A."/>
            <person name="Derks M.F."/>
            <person name="Anvar Y."/>
            <person name="Smit S."/>
            <person name="Van Straalen N."/>
            <person name="Roelofs D."/>
        </authorList>
    </citation>
    <scope>NUCLEOTIDE SEQUENCE [LARGE SCALE GENOMIC DNA]</scope>
    <source>
        <strain evidence="3 4">VU population</strain>
        <tissue evidence="3">Whole body</tissue>
    </source>
</reference>
<dbReference type="Pfam" id="PF03372">
    <property type="entry name" value="Exo_endo_phos"/>
    <property type="match status" value="1"/>
</dbReference>
<evidence type="ECO:0000313" key="4">
    <source>
        <dbReference type="Proteomes" id="UP000198287"/>
    </source>
</evidence>
<sequence>MSKILKYHSWNADGITEEKITKMMTHWIKDDAQLIFIQESKLLATEEQKIADFVEQHYGFDSIFHSSIQWKSNPLKSSYGVCVFYKNVKVRHMVLTSSNPNLLVNPERIMKVMVDCDLLDKEILFFNIYFPANNYKRKSRPAEQQKWLTTIKFLCRKHSDEHCIWLGDFNMQKLKPNNKPDGRSNLFDQLQKIIKKYGFRNVADKLWKPNVFTRHAEHPSNKVNHITSTLDYVITSKSIQDLHQTCVPLYDMDVRLSDHIDIKCSNKIATAKDLAMPFLKKIIIHPPVIPNNKVGKLKCDNCGYEPTGIPRVIRKNFKRHVAKCNGPKITLCTDCNTEFGNPGRLALHRARDCPGAPYVTICQDCGKDFKYHSNLVKHRNRVCKGQSPVCLNCNKHCGSMTGLASHVRGGC</sequence>
<dbReference type="Proteomes" id="UP000198287">
    <property type="component" value="Unassembled WGS sequence"/>
</dbReference>
<dbReference type="SUPFAM" id="SSF56219">
    <property type="entry name" value="DNase I-like"/>
    <property type="match status" value="1"/>
</dbReference>
<keyword evidence="4" id="KW-1185">Reference proteome</keyword>
<accession>A0A226E2C7</accession>
<feature type="domain" description="C2H2-type" evidence="2">
    <location>
        <begin position="360"/>
        <end position="388"/>
    </location>
</feature>
<comment type="caution">
    <text evidence="3">The sequence shown here is derived from an EMBL/GenBank/DDBJ whole genome shotgun (WGS) entry which is preliminary data.</text>
</comment>